<dbReference type="Proteomes" id="UP001057402">
    <property type="component" value="Chromosome 3"/>
</dbReference>
<evidence type="ECO:0000313" key="1">
    <source>
        <dbReference type="EMBL" id="KAI4383712.1"/>
    </source>
</evidence>
<sequence>MLVSAAGPLLFDLFFCCSSSVFDSAASVLSMPPVHPSPSDIPGLLEDIVDKEKVIPNLEKVSSPQMADISTGIGPMMDVNQSPCFPPEGNASFVPNAAEEHQSFDISELIPFAKTFDQSSH</sequence>
<organism evidence="1 2">
    <name type="scientific">Melastoma candidum</name>
    <dbReference type="NCBI Taxonomy" id="119954"/>
    <lineage>
        <taxon>Eukaryota</taxon>
        <taxon>Viridiplantae</taxon>
        <taxon>Streptophyta</taxon>
        <taxon>Embryophyta</taxon>
        <taxon>Tracheophyta</taxon>
        <taxon>Spermatophyta</taxon>
        <taxon>Magnoliopsida</taxon>
        <taxon>eudicotyledons</taxon>
        <taxon>Gunneridae</taxon>
        <taxon>Pentapetalae</taxon>
        <taxon>rosids</taxon>
        <taxon>malvids</taxon>
        <taxon>Myrtales</taxon>
        <taxon>Melastomataceae</taxon>
        <taxon>Melastomatoideae</taxon>
        <taxon>Melastomateae</taxon>
        <taxon>Melastoma</taxon>
    </lineage>
</organism>
<keyword evidence="2" id="KW-1185">Reference proteome</keyword>
<proteinExistence type="predicted"/>
<accession>A0ACB9RXI0</accession>
<evidence type="ECO:0000313" key="2">
    <source>
        <dbReference type="Proteomes" id="UP001057402"/>
    </source>
</evidence>
<name>A0ACB9RXI0_9MYRT</name>
<reference evidence="2" key="1">
    <citation type="journal article" date="2023" name="Front. Plant Sci.">
        <title>Chromosomal-level genome assembly of Melastoma candidum provides insights into trichome evolution.</title>
        <authorList>
            <person name="Zhong Y."/>
            <person name="Wu W."/>
            <person name="Sun C."/>
            <person name="Zou P."/>
            <person name="Liu Y."/>
            <person name="Dai S."/>
            <person name="Zhou R."/>
        </authorList>
    </citation>
    <scope>NUCLEOTIDE SEQUENCE [LARGE SCALE GENOMIC DNA]</scope>
</reference>
<gene>
    <name evidence="1" type="ORF">MLD38_009518</name>
</gene>
<protein>
    <submittedName>
        <fullName evidence="1">Uncharacterized protein</fullName>
    </submittedName>
</protein>
<comment type="caution">
    <text evidence="1">The sequence shown here is derived from an EMBL/GenBank/DDBJ whole genome shotgun (WGS) entry which is preliminary data.</text>
</comment>
<dbReference type="EMBL" id="CM042882">
    <property type="protein sequence ID" value="KAI4383712.1"/>
    <property type="molecule type" value="Genomic_DNA"/>
</dbReference>